<dbReference type="EMBL" id="CAJPEX010001255">
    <property type="protein sequence ID" value="CAG0918671.1"/>
    <property type="molecule type" value="Genomic_DNA"/>
</dbReference>
<gene>
    <name evidence="5" type="ORF">NMOB1V02_LOCUS6219</name>
</gene>
<evidence type="ECO:0000313" key="6">
    <source>
        <dbReference type="Proteomes" id="UP000678499"/>
    </source>
</evidence>
<keyword evidence="3" id="KW-0812">Transmembrane</keyword>
<dbReference type="EMBL" id="OA883292">
    <property type="protein sequence ID" value="CAD7278519.1"/>
    <property type="molecule type" value="Genomic_DNA"/>
</dbReference>
<accession>A0A7R9BPY5</accession>
<evidence type="ECO:0000313" key="5">
    <source>
        <dbReference type="EMBL" id="CAD7278519.1"/>
    </source>
</evidence>
<dbReference type="PANTHER" id="PTHR23421">
    <property type="entry name" value="BETA-GALACTOSIDASE RELATED"/>
    <property type="match status" value="1"/>
</dbReference>
<evidence type="ECO:0000256" key="1">
    <source>
        <dbReference type="ARBA" id="ARBA00009809"/>
    </source>
</evidence>
<dbReference type="Gene3D" id="2.60.120.260">
    <property type="entry name" value="Galactose-binding domain-like"/>
    <property type="match status" value="1"/>
</dbReference>
<dbReference type="OrthoDB" id="6494933at2759"/>
<dbReference type="SUPFAM" id="SSF51445">
    <property type="entry name" value="(Trans)glycosidases"/>
    <property type="match status" value="1"/>
</dbReference>
<organism evidence="5">
    <name type="scientific">Notodromas monacha</name>
    <dbReference type="NCBI Taxonomy" id="399045"/>
    <lineage>
        <taxon>Eukaryota</taxon>
        <taxon>Metazoa</taxon>
        <taxon>Ecdysozoa</taxon>
        <taxon>Arthropoda</taxon>
        <taxon>Crustacea</taxon>
        <taxon>Oligostraca</taxon>
        <taxon>Ostracoda</taxon>
        <taxon>Podocopa</taxon>
        <taxon>Podocopida</taxon>
        <taxon>Cypridocopina</taxon>
        <taxon>Cypridoidea</taxon>
        <taxon>Cyprididae</taxon>
        <taxon>Notodromas</taxon>
    </lineage>
</organism>
<feature type="domain" description="Glycoside hydrolase 35 catalytic" evidence="4">
    <location>
        <begin position="113"/>
        <end position="291"/>
    </location>
</feature>
<sequence>MLVSLFFRPCPDDGAGRKSTDIRIFLYSMQIVTMTPSYFFFFFVLVLSLPTCLFGLPSNNNNNNNNNNNCTGCHHHDKGDDDEAATAAAAADGDKEPEMMRRFFSIDWVNGTFVKDGRPGFRIVSGSLHYFRVPRAMWSDRLARAAAMGLNAVFTPVPWNWHQHQGPGHFDFQGDRDLFQFLRLAHAHGLLVLLGIGPGINSDWDAGGIPAWLLFNDTPTLSTRSTLSAKFTQHAEHYLAHLLARLRPLLYNLGRGPVAMLQLDNRYGSFSDVDPRYMPWLVGIVKRHLDEGIGNSAGKSVDEDDEDDDADESSLSSSPLSLVMMYTSDAGDLASLARGSVAGALPGVDCSSIISQANSDADDLFNCFANLTRLRPGFRGPLFNTAFRTDDDNSPFSTINSIDDDDDDDDVIKLAARLETWLLANGSSVSVNVDPVHGGTTFGWWAGGRVLDHGTDYRPSISSVGQENEYCGRAPLAQNGDCGTKCVLLANVIRRHAAAATDGQQQLLLQHRQQSEENAVGLLFPVMPLNRTQMAYGTFMLRCLIMMMMRKLCSTTCVYSSVCVCVCTFMSAVFI</sequence>
<dbReference type="GO" id="GO:0005975">
    <property type="term" value="P:carbohydrate metabolic process"/>
    <property type="evidence" value="ECO:0007669"/>
    <property type="project" value="InterPro"/>
</dbReference>
<name>A0A7R9BPY5_9CRUS</name>
<keyword evidence="3" id="KW-1133">Transmembrane helix</keyword>
<proteinExistence type="inferred from homology"/>
<feature type="transmembrane region" description="Helical" evidence="3">
    <location>
        <begin position="552"/>
        <end position="574"/>
    </location>
</feature>
<dbReference type="GO" id="GO:0004553">
    <property type="term" value="F:hydrolase activity, hydrolyzing O-glycosyl compounds"/>
    <property type="evidence" value="ECO:0007669"/>
    <property type="project" value="InterPro"/>
</dbReference>
<evidence type="ECO:0000256" key="2">
    <source>
        <dbReference type="SAM" id="MobiDB-lite"/>
    </source>
</evidence>
<feature type="compositionally biased region" description="Acidic residues" evidence="2">
    <location>
        <begin position="302"/>
        <end position="312"/>
    </location>
</feature>
<protein>
    <recommendedName>
        <fullName evidence="4">Glycoside hydrolase 35 catalytic domain-containing protein</fullName>
    </recommendedName>
</protein>
<dbReference type="Pfam" id="PF01301">
    <property type="entry name" value="Glyco_hydro_35"/>
    <property type="match status" value="1"/>
</dbReference>
<dbReference type="InterPro" id="IPR031330">
    <property type="entry name" value="Gly_Hdrlase_35_cat"/>
</dbReference>
<keyword evidence="6" id="KW-1185">Reference proteome</keyword>
<comment type="similarity">
    <text evidence="1">Belongs to the glycosyl hydrolase 35 family.</text>
</comment>
<evidence type="ECO:0000259" key="4">
    <source>
        <dbReference type="Pfam" id="PF01301"/>
    </source>
</evidence>
<dbReference type="AlphaFoldDB" id="A0A7R9BPY5"/>
<feature type="region of interest" description="Disordered" evidence="2">
    <location>
        <begin position="295"/>
        <end position="316"/>
    </location>
</feature>
<dbReference type="Proteomes" id="UP000678499">
    <property type="component" value="Unassembled WGS sequence"/>
</dbReference>
<dbReference type="InterPro" id="IPR001944">
    <property type="entry name" value="Glycoside_Hdrlase_35"/>
</dbReference>
<reference evidence="5" key="1">
    <citation type="submission" date="2020-11" db="EMBL/GenBank/DDBJ databases">
        <authorList>
            <person name="Tran Van P."/>
        </authorList>
    </citation>
    <scope>NUCLEOTIDE SEQUENCE</scope>
</reference>
<keyword evidence="3" id="KW-0472">Membrane</keyword>
<dbReference type="InterPro" id="IPR017853">
    <property type="entry name" value="GH"/>
</dbReference>
<dbReference type="PRINTS" id="PR00742">
    <property type="entry name" value="GLHYDRLASE35"/>
</dbReference>
<evidence type="ECO:0000256" key="3">
    <source>
        <dbReference type="SAM" id="Phobius"/>
    </source>
</evidence>
<dbReference type="Gene3D" id="3.20.20.80">
    <property type="entry name" value="Glycosidases"/>
    <property type="match status" value="1"/>
</dbReference>